<evidence type="ECO:0000313" key="2">
    <source>
        <dbReference type="Proteomes" id="UP000004508"/>
    </source>
</evidence>
<evidence type="ECO:0000313" key="1">
    <source>
        <dbReference type="EMBL" id="EFH83429.1"/>
    </source>
</evidence>
<sequence>MDCVASGFTKHPKRRYPQDRGYLYHPSIILDKLDAKKLAASHRR</sequence>
<dbReference type="STRING" id="485913.Krac_4387"/>
<organism evidence="1 2">
    <name type="scientific">Ktedonobacter racemifer DSM 44963</name>
    <dbReference type="NCBI Taxonomy" id="485913"/>
    <lineage>
        <taxon>Bacteria</taxon>
        <taxon>Bacillati</taxon>
        <taxon>Chloroflexota</taxon>
        <taxon>Ktedonobacteria</taxon>
        <taxon>Ktedonobacterales</taxon>
        <taxon>Ktedonobacteraceae</taxon>
        <taxon>Ktedonobacter</taxon>
    </lineage>
</organism>
<reference evidence="1 2" key="1">
    <citation type="journal article" date="2011" name="Stand. Genomic Sci.">
        <title>Non-contiguous finished genome sequence and contextual data of the filamentous soil bacterium Ktedonobacter racemifer type strain (SOSP1-21).</title>
        <authorList>
            <person name="Chang Y.J."/>
            <person name="Land M."/>
            <person name="Hauser L."/>
            <person name="Chertkov O."/>
            <person name="Del Rio T.G."/>
            <person name="Nolan M."/>
            <person name="Copeland A."/>
            <person name="Tice H."/>
            <person name="Cheng J.F."/>
            <person name="Lucas S."/>
            <person name="Han C."/>
            <person name="Goodwin L."/>
            <person name="Pitluck S."/>
            <person name="Ivanova N."/>
            <person name="Ovchinikova G."/>
            <person name="Pati A."/>
            <person name="Chen A."/>
            <person name="Palaniappan K."/>
            <person name="Mavromatis K."/>
            <person name="Liolios K."/>
            <person name="Brettin T."/>
            <person name="Fiebig A."/>
            <person name="Rohde M."/>
            <person name="Abt B."/>
            <person name="Goker M."/>
            <person name="Detter J.C."/>
            <person name="Woyke T."/>
            <person name="Bristow J."/>
            <person name="Eisen J.A."/>
            <person name="Markowitz V."/>
            <person name="Hugenholtz P."/>
            <person name="Kyrpides N.C."/>
            <person name="Klenk H.P."/>
            <person name="Lapidus A."/>
        </authorList>
    </citation>
    <scope>NUCLEOTIDE SEQUENCE [LARGE SCALE GENOMIC DNA]</scope>
    <source>
        <strain evidence="2">DSM 44963</strain>
    </source>
</reference>
<keyword evidence="2" id="KW-1185">Reference proteome</keyword>
<proteinExistence type="predicted"/>
<name>D6TSM8_KTERA</name>
<protein>
    <submittedName>
        <fullName evidence="1">Uncharacterized protein</fullName>
    </submittedName>
</protein>
<dbReference type="AlphaFoldDB" id="D6TSM8"/>
<dbReference type="InParanoid" id="D6TSM8"/>
<gene>
    <name evidence="1" type="ORF">Krac_4387</name>
</gene>
<dbReference type="EMBL" id="ADVG01000003">
    <property type="protein sequence ID" value="EFH83429.1"/>
    <property type="molecule type" value="Genomic_DNA"/>
</dbReference>
<accession>D6TSM8</accession>
<dbReference type="Proteomes" id="UP000004508">
    <property type="component" value="Unassembled WGS sequence"/>
</dbReference>
<comment type="caution">
    <text evidence="1">The sequence shown here is derived from an EMBL/GenBank/DDBJ whole genome shotgun (WGS) entry which is preliminary data.</text>
</comment>